<feature type="transmembrane region" description="Helical" evidence="2">
    <location>
        <begin position="259"/>
        <end position="280"/>
    </location>
</feature>
<keyword evidence="2" id="KW-0812">Transmembrane</keyword>
<sequence length="309" mass="34727">MSVAARDHGRHTYGHSTIDGSARVQLGDINSYTYHYSFADTKDAIYKNTLAVTLSQIIHHQSLCGSFARIPASRSIARKLKESLSLKLDTLQTYLARVQKIEQKHVLSVAPESRNRMLESTMADSKVEVYINMTSSLLPKLSDLAKWQCSNKGQVSCLDDFCDLVERLIQQLAARRALGTTVAEIPGDSRGQAADEDVPTSLEGQTNSDTHPADLPEQHRNNTSYNEQEYLYATRDFWRQLTSILQEMVSLPTRCWKRLLFKFVIPLAIFTVVPISLINASMKKASIETRIALSVLAIFMILWGDLCDE</sequence>
<name>A0AAN7T3K8_9EURO</name>
<keyword evidence="4" id="KW-1185">Reference proteome</keyword>
<evidence type="ECO:0000313" key="4">
    <source>
        <dbReference type="Proteomes" id="UP001309876"/>
    </source>
</evidence>
<gene>
    <name evidence="3" type="ORF">LTR05_003286</name>
</gene>
<reference evidence="3 4" key="1">
    <citation type="submission" date="2023-08" db="EMBL/GenBank/DDBJ databases">
        <title>Black Yeasts Isolated from many extreme environments.</title>
        <authorList>
            <person name="Coleine C."/>
            <person name="Stajich J.E."/>
            <person name="Selbmann L."/>
        </authorList>
    </citation>
    <scope>NUCLEOTIDE SEQUENCE [LARGE SCALE GENOMIC DNA]</scope>
    <source>
        <strain evidence="3 4">CCFEE 5910</strain>
    </source>
</reference>
<keyword evidence="2" id="KW-1133">Transmembrane helix</keyword>
<protein>
    <submittedName>
        <fullName evidence="3">Uncharacterized protein</fullName>
    </submittedName>
</protein>
<proteinExistence type="predicted"/>
<feature type="compositionally biased region" description="Basic and acidic residues" evidence="1">
    <location>
        <begin position="211"/>
        <end position="220"/>
    </location>
</feature>
<feature type="region of interest" description="Disordered" evidence="1">
    <location>
        <begin position="186"/>
        <end position="220"/>
    </location>
</feature>
<dbReference type="EMBL" id="JAVRRJ010000002">
    <property type="protein sequence ID" value="KAK5089062.1"/>
    <property type="molecule type" value="Genomic_DNA"/>
</dbReference>
<dbReference type="AlphaFoldDB" id="A0AAN7T3K8"/>
<evidence type="ECO:0000313" key="3">
    <source>
        <dbReference type="EMBL" id="KAK5089062.1"/>
    </source>
</evidence>
<keyword evidence="2" id="KW-0472">Membrane</keyword>
<evidence type="ECO:0000256" key="1">
    <source>
        <dbReference type="SAM" id="MobiDB-lite"/>
    </source>
</evidence>
<accession>A0AAN7T3K8</accession>
<comment type="caution">
    <text evidence="3">The sequence shown here is derived from an EMBL/GenBank/DDBJ whole genome shotgun (WGS) entry which is preliminary data.</text>
</comment>
<organism evidence="3 4">
    <name type="scientific">Lithohypha guttulata</name>
    <dbReference type="NCBI Taxonomy" id="1690604"/>
    <lineage>
        <taxon>Eukaryota</taxon>
        <taxon>Fungi</taxon>
        <taxon>Dikarya</taxon>
        <taxon>Ascomycota</taxon>
        <taxon>Pezizomycotina</taxon>
        <taxon>Eurotiomycetes</taxon>
        <taxon>Chaetothyriomycetidae</taxon>
        <taxon>Chaetothyriales</taxon>
        <taxon>Trichomeriaceae</taxon>
        <taxon>Lithohypha</taxon>
    </lineage>
</organism>
<evidence type="ECO:0000256" key="2">
    <source>
        <dbReference type="SAM" id="Phobius"/>
    </source>
</evidence>
<feature type="transmembrane region" description="Helical" evidence="2">
    <location>
        <begin position="287"/>
        <end position="304"/>
    </location>
</feature>
<dbReference type="Proteomes" id="UP001309876">
    <property type="component" value="Unassembled WGS sequence"/>
</dbReference>